<dbReference type="Proteomes" id="UP001066276">
    <property type="component" value="Chromosome 8"/>
</dbReference>
<keyword evidence="2" id="KW-1185">Reference proteome</keyword>
<evidence type="ECO:0000313" key="2">
    <source>
        <dbReference type="Proteomes" id="UP001066276"/>
    </source>
</evidence>
<gene>
    <name evidence="1" type="ORF">NDU88_006985</name>
</gene>
<sequence>MKKGEYIGSAWSRLCGARREKGGCGERILVRGGSSCGRLTAPLLPGDLWFLVCGSSESGSPRCLVVAAAGLLTGVQPLLWVSCSACAAWLRWRLQQVIMQDETRGLGNSAKIAEA</sequence>
<evidence type="ECO:0000313" key="1">
    <source>
        <dbReference type="EMBL" id="KAJ1118798.1"/>
    </source>
</evidence>
<name>A0AAV7NZN7_PLEWA</name>
<dbReference type="AlphaFoldDB" id="A0AAV7NZN7"/>
<organism evidence="1 2">
    <name type="scientific">Pleurodeles waltl</name>
    <name type="common">Iberian ribbed newt</name>
    <dbReference type="NCBI Taxonomy" id="8319"/>
    <lineage>
        <taxon>Eukaryota</taxon>
        <taxon>Metazoa</taxon>
        <taxon>Chordata</taxon>
        <taxon>Craniata</taxon>
        <taxon>Vertebrata</taxon>
        <taxon>Euteleostomi</taxon>
        <taxon>Amphibia</taxon>
        <taxon>Batrachia</taxon>
        <taxon>Caudata</taxon>
        <taxon>Salamandroidea</taxon>
        <taxon>Salamandridae</taxon>
        <taxon>Pleurodelinae</taxon>
        <taxon>Pleurodeles</taxon>
    </lineage>
</organism>
<accession>A0AAV7NZN7</accession>
<proteinExistence type="predicted"/>
<comment type="caution">
    <text evidence="1">The sequence shown here is derived from an EMBL/GenBank/DDBJ whole genome shotgun (WGS) entry which is preliminary data.</text>
</comment>
<protein>
    <submittedName>
        <fullName evidence="1">Uncharacterized protein</fullName>
    </submittedName>
</protein>
<dbReference type="EMBL" id="JANPWB010000012">
    <property type="protein sequence ID" value="KAJ1118798.1"/>
    <property type="molecule type" value="Genomic_DNA"/>
</dbReference>
<reference evidence="1" key="1">
    <citation type="journal article" date="2022" name="bioRxiv">
        <title>Sequencing and chromosome-scale assembly of the giantPleurodeles waltlgenome.</title>
        <authorList>
            <person name="Brown T."/>
            <person name="Elewa A."/>
            <person name="Iarovenko S."/>
            <person name="Subramanian E."/>
            <person name="Araus A.J."/>
            <person name="Petzold A."/>
            <person name="Susuki M."/>
            <person name="Suzuki K.-i.T."/>
            <person name="Hayashi T."/>
            <person name="Toyoda A."/>
            <person name="Oliveira C."/>
            <person name="Osipova E."/>
            <person name="Leigh N.D."/>
            <person name="Simon A."/>
            <person name="Yun M.H."/>
        </authorList>
    </citation>
    <scope>NUCLEOTIDE SEQUENCE</scope>
    <source>
        <strain evidence="1">20211129_DDA</strain>
        <tissue evidence="1">Liver</tissue>
    </source>
</reference>